<sequence length="20" mass="2456">MSETSTTYLIRVRPCLRQWD</sequence>
<dbReference type="Proteomes" id="UP000032142">
    <property type="component" value="Unassembled WGS sequence"/>
</dbReference>
<evidence type="ECO:0000313" key="1">
    <source>
        <dbReference type="EMBL" id="KHG14095.1"/>
    </source>
</evidence>
<protein>
    <submittedName>
        <fullName evidence="1">Uncharacterized protein</fullName>
    </submittedName>
</protein>
<evidence type="ECO:0000313" key="2">
    <source>
        <dbReference type="Proteomes" id="UP000032142"/>
    </source>
</evidence>
<dbReference type="AlphaFoldDB" id="A0A0B0NML2"/>
<proteinExistence type="predicted"/>
<dbReference type="EMBL" id="KN400842">
    <property type="protein sequence ID" value="KHG14095.1"/>
    <property type="molecule type" value="Genomic_DNA"/>
</dbReference>
<reference evidence="2" key="1">
    <citation type="submission" date="2014-09" db="EMBL/GenBank/DDBJ databases">
        <authorList>
            <person name="Mudge J."/>
            <person name="Ramaraj T."/>
            <person name="Lindquist I.E."/>
            <person name="Bharti A.K."/>
            <person name="Sundararajan A."/>
            <person name="Cameron C.T."/>
            <person name="Woodward J.E."/>
            <person name="May G.D."/>
            <person name="Brubaker C."/>
            <person name="Broadhvest J."/>
            <person name="Wilkins T.A."/>
        </authorList>
    </citation>
    <scope>NUCLEOTIDE SEQUENCE</scope>
    <source>
        <strain evidence="2">cv. AKA8401</strain>
    </source>
</reference>
<accession>A0A0B0NML2</accession>
<keyword evidence="2" id="KW-1185">Reference proteome</keyword>
<organism evidence="1 2">
    <name type="scientific">Gossypium arboreum</name>
    <name type="common">Tree cotton</name>
    <name type="synonym">Gossypium nanking</name>
    <dbReference type="NCBI Taxonomy" id="29729"/>
    <lineage>
        <taxon>Eukaryota</taxon>
        <taxon>Viridiplantae</taxon>
        <taxon>Streptophyta</taxon>
        <taxon>Embryophyta</taxon>
        <taxon>Tracheophyta</taxon>
        <taxon>Spermatophyta</taxon>
        <taxon>Magnoliopsida</taxon>
        <taxon>eudicotyledons</taxon>
        <taxon>Gunneridae</taxon>
        <taxon>Pentapetalae</taxon>
        <taxon>rosids</taxon>
        <taxon>malvids</taxon>
        <taxon>Malvales</taxon>
        <taxon>Malvaceae</taxon>
        <taxon>Malvoideae</taxon>
        <taxon>Gossypium</taxon>
    </lineage>
</organism>
<gene>
    <name evidence="1" type="ORF">F383_17019</name>
</gene>
<name>A0A0B0NML2_GOSAR</name>